<accession>A0A163F9A0</accession>
<evidence type="ECO:0000256" key="4">
    <source>
        <dbReference type="ARBA" id="ARBA00023163"/>
    </source>
</evidence>
<evidence type="ECO:0000256" key="2">
    <source>
        <dbReference type="ARBA" id="ARBA00023015"/>
    </source>
</evidence>
<proteinExistence type="predicted"/>
<evidence type="ECO:0000256" key="3">
    <source>
        <dbReference type="ARBA" id="ARBA00023125"/>
    </source>
</evidence>
<dbReference type="Gene3D" id="1.10.1660.10">
    <property type="match status" value="2"/>
</dbReference>
<dbReference type="Proteomes" id="UP000076796">
    <property type="component" value="Unassembled WGS sequence"/>
</dbReference>
<sequence length="236" mass="27870">MESYTPKQIANILNVSTTTLRRYEEQDLIPVVPRTKSNHRYYKSMHFQAFTAIRALLKGYDIPMVYEVMRMIKHGRFEEALWLVNEQQFHIQVEKQRVEEILGMIQNTDFTKYKNVKLNEWMSIGEAAKISGVNTSAIRHWEYEGLVHSERNKENGYRMFSIPELRKILVISSLRKTVYYIENMKKLLNDLDTQNYGNIKRSFQLALENLNNQLLLQLKGIAELMKYIHFFTGAVP</sequence>
<dbReference type="GeneID" id="97554185"/>
<evidence type="ECO:0000259" key="5">
    <source>
        <dbReference type="PROSITE" id="PS50937"/>
    </source>
</evidence>
<dbReference type="RefSeq" id="WP_063480305.1">
    <property type="nucleotide sequence ID" value="NZ_CP147845.1"/>
</dbReference>
<evidence type="ECO:0000313" key="6">
    <source>
        <dbReference type="EMBL" id="KZS44226.1"/>
    </source>
</evidence>
<dbReference type="SUPFAM" id="SSF46955">
    <property type="entry name" value="Putative DNA-binding domain"/>
    <property type="match status" value="2"/>
</dbReference>
<keyword evidence="7" id="KW-1185">Reference proteome</keyword>
<dbReference type="GO" id="GO:0003700">
    <property type="term" value="F:DNA-binding transcription factor activity"/>
    <property type="evidence" value="ECO:0007669"/>
    <property type="project" value="InterPro"/>
</dbReference>
<dbReference type="AlphaFoldDB" id="A0A163F9A0"/>
<dbReference type="PANTHER" id="PTHR30204">
    <property type="entry name" value="REDOX-CYCLING DRUG-SENSING TRANSCRIPTIONAL ACTIVATOR SOXR"/>
    <property type="match status" value="1"/>
</dbReference>
<reference evidence="6" key="1">
    <citation type="journal article" date="2016" name="Genome Announc.">
        <title>Draft genomes of two strains of Paenibacillus glucanolyticus with capability to degrade lignocellulose.</title>
        <authorList>
            <person name="Mathews S.L."/>
            <person name="Pawlak J."/>
            <person name="Grunden A.M."/>
        </authorList>
    </citation>
    <scope>NUCLEOTIDE SEQUENCE [LARGE SCALE GENOMIC DNA]</scope>
    <source>
        <strain evidence="6">SLM1</strain>
    </source>
</reference>
<keyword evidence="4" id="KW-0804">Transcription</keyword>
<protein>
    <submittedName>
        <fullName evidence="6">MerR family transcriptional regulator</fullName>
    </submittedName>
</protein>
<organism evidence="6 7">
    <name type="scientific">Paenibacillus glucanolyticus</name>
    <dbReference type="NCBI Taxonomy" id="59843"/>
    <lineage>
        <taxon>Bacteria</taxon>
        <taxon>Bacillati</taxon>
        <taxon>Bacillota</taxon>
        <taxon>Bacilli</taxon>
        <taxon>Bacillales</taxon>
        <taxon>Paenibacillaceae</taxon>
        <taxon>Paenibacillus</taxon>
    </lineage>
</organism>
<feature type="domain" description="HTH merR-type" evidence="5">
    <location>
        <begin position="121"/>
        <end position="190"/>
    </location>
</feature>
<dbReference type="PROSITE" id="PS00552">
    <property type="entry name" value="HTH_MERR_1"/>
    <property type="match status" value="1"/>
</dbReference>
<dbReference type="Pfam" id="PF13411">
    <property type="entry name" value="MerR_1"/>
    <property type="match status" value="1"/>
</dbReference>
<dbReference type="InterPro" id="IPR009061">
    <property type="entry name" value="DNA-bd_dom_put_sf"/>
</dbReference>
<dbReference type="Pfam" id="PF00376">
    <property type="entry name" value="MerR"/>
    <property type="match status" value="1"/>
</dbReference>
<dbReference type="STRING" id="59843.A3958_01895"/>
<dbReference type="EMBL" id="LWMH01000002">
    <property type="protein sequence ID" value="KZS44226.1"/>
    <property type="molecule type" value="Genomic_DNA"/>
</dbReference>
<dbReference type="InterPro" id="IPR000551">
    <property type="entry name" value="MerR-type_HTH_dom"/>
</dbReference>
<feature type="domain" description="HTH merR-type" evidence="5">
    <location>
        <begin position="3"/>
        <end position="56"/>
    </location>
</feature>
<dbReference type="InterPro" id="IPR047057">
    <property type="entry name" value="MerR_fam"/>
</dbReference>
<keyword evidence="1" id="KW-0678">Repressor</keyword>
<dbReference type="PROSITE" id="PS50937">
    <property type="entry name" value="HTH_MERR_2"/>
    <property type="match status" value="2"/>
</dbReference>
<evidence type="ECO:0000256" key="1">
    <source>
        <dbReference type="ARBA" id="ARBA00022491"/>
    </source>
</evidence>
<dbReference type="OrthoDB" id="122388at2"/>
<evidence type="ECO:0000313" key="7">
    <source>
        <dbReference type="Proteomes" id="UP000076796"/>
    </source>
</evidence>
<comment type="caution">
    <text evidence="6">The sequence shown here is derived from an EMBL/GenBank/DDBJ whole genome shotgun (WGS) entry which is preliminary data.</text>
</comment>
<name>A0A163F9A0_9BACL</name>
<gene>
    <name evidence="6" type="ORF">AWU65_29630</name>
</gene>
<keyword evidence="3" id="KW-0238">DNA-binding</keyword>
<dbReference type="PANTHER" id="PTHR30204:SF69">
    <property type="entry name" value="MERR-FAMILY TRANSCRIPTIONAL REGULATOR"/>
    <property type="match status" value="1"/>
</dbReference>
<dbReference type="SMART" id="SM00422">
    <property type="entry name" value="HTH_MERR"/>
    <property type="match status" value="2"/>
</dbReference>
<keyword evidence="2" id="KW-0805">Transcription regulation</keyword>
<dbReference type="GO" id="GO:0003677">
    <property type="term" value="F:DNA binding"/>
    <property type="evidence" value="ECO:0007669"/>
    <property type="project" value="UniProtKB-KW"/>
</dbReference>